<keyword evidence="3" id="KW-0540">Nuclease</keyword>
<evidence type="ECO:0000313" key="9">
    <source>
        <dbReference type="EMBL" id="GFE81750.1"/>
    </source>
</evidence>
<gene>
    <name evidence="9" type="primary">vapC_2</name>
    <name evidence="9" type="ORF">GCM10011487_37500</name>
</gene>
<evidence type="ECO:0000256" key="5">
    <source>
        <dbReference type="ARBA" id="ARBA00022801"/>
    </source>
</evidence>
<keyword evidence="6" id="KW-0460">Magnesium</keyword>
<protein>
    <submittedName>
        <fullName evidence="9">Ribonuclease VapC</fullName>
    </submittedName>
</protein>
<keyword evidence="10" id="KW-1185">Reference proteome</keyword>
<evidence type="ECO:0000259" key="8">
    <source>
        <dbReference type="Pfam" id="PF01850"/>
    </source>
</evidence>
<name>A0A829YEW4_9GAMM</name>
<organism evidence="9 10">
    <name type="scientific">Steroidobacter agaridevorans</name>
    <dbReference type="NCBI Taxonomy" id="2695856"/>
    <lineage>
        <taxon>Bacteria</taxon>
        <taxon>Pseudomonadati</taxon>
        <taxon>Pseudomonadota</taxon>
        <taxon>Gammaproteobacteria</taxon>
        <taxon>Steroidobacterales</taxon>
        <taxon>Steroidobacteraceae</taxon>
        <taxon>Steroidobacter</taxon>
    </lineage>
</organism>
<evidence type="ECO:0000256" key="1">
    <source>
        <dbReference type="ARBA" id="ARBA00001946"/>
    </source>
</evidence>
<evidence type="ECO:0000256" key="6">
    <source>
        <dbReference type="ARBA" id="ARBA00022842"/>
    </source>
</evidence>
<dbReference type="InterPro" id="IPR050556">
    <property type="entry name" value="Type_II_TA_system_RNase"/>
</dbReference>
<keyword evidence="2" id="KW-1277">Toxin-antitoxin system</keyword>
<dbReference type="InterPro" id="IPR029060">
    <property type="entry name" value="PIN-like_dom_sf"/>
</dbReference>
<proteinExistence type="inferred from homology"/>
<evidence type="ECO:0000256" key="2">
    <source>
        <dbReference type="ARBA" id="ARBA00022649"/>
    </source>
</evidence>
<accession>A0A829YEW4</accession>
<evidence type="ECO:0000313" key="10">
    <source>
        <dbReference type="Proteomes" id="UP000445000"/>
    </source>
</evidence>
<sequence length="136" mass="15218">MLRYLLDTNVVSQPMMKTPSIGVLRKLAAIADECAIAAPVWHELQFGCKRMPAGRRRDALQDYLADVLSTFEILAYDDLAAKLHAIERARLEEQGMTVPFVDSQIAAIAQINELVLVTENVRDFAPFKGLTVENWS</sequence>
<evidence type="ECO:0000256" key="4">
    <source>
        <dbReference type="ARBA" id="ARBA00022723"/>
    </source>
</evidence>
<keyword evidence="5" id="KW-0378">Hydrolase</keyword>
<comment type="cofactor">
    <cofactor evidence="1">
        <name>Mg(2+)</name>
        <dbReference type="ChEBI" id="CHEBI:18420"/>
    </cofactor>
</comment>
<dbReference type="InterPro" id="IPR002716">
    <property type="entry name" value="PIN_dom"/>
</dbReference>
<reference evidence="10" key="1">
    <citation type="submission" date="2020-01" db="EMBL/GenBank/DDBJ databases">
        <title>'Steroidobacter agaridevorans' sp. nov., agar-degrading bacteria isolated from rhizosphere soils.</title>
        <authorList>
            <person name="Ikenaga M."/>
            <person name="Kataoka M."/>
            <person name="Murouchi A."/>
            <person name="Katsuragi S."/>
            <person name="Sakai M."/>
        </authorList>
    </citation>
    <scope>NUCLEOTIDE SEQUENCE [LARGE SCALE GENOMIC DNA]</scope>
    <source>
        <strain evidence="10">YU21-B</strain>
    </source>
</reference>
<dbReference type="CDD" id="cd18747">
    <property type="entry name" value="PIN_VapC4-5_FitB-like"/>
    <property type="match status" value="1"/>
</dbReference>
<dbReference type="PANTHER" id="PTHR33653:SF1">
    <property type="entry name" value="RIBONUCLEASE VAPC2"/>
    <property type="match status" value="1"/>
</dbReference>
<feature type="domain" description="PIN" evidence="8">
    <location>
        <begin position="4"/>
        <end position="122"/>
    </location>
</feature>
<dbReference type="SUPFAM" id="SSF88723">
    <property type="entry name" value="PIN domain-like"/>
    <property type="match status" value="1"/>
</dbReference>
<dbReference type="EMBL" id="BLJN01000003">
    <property type="protein sequence ID" value="GFE81750.1"/>
    <property type="molecule type" value="Genomic_DNA"/>
</dbReference>
<dbReference type="Proteomes" id="UP000445000">
    <property type="component" value="Unassembled WGS sequence"/>
</dbReference>
<comment type="caution">
    <text evidence="9">The sequence shown here is derived from an EMBL/GenBank/DDBJ whole genome shotgun (WGS) entry which is preliminary data.</text>
</comment>
<comment type="similarity">
    <text evidence="7">Belongs to the PINc/VapC protein family.</text>
</comment>
<dbReference type="PANTHER" id="PTHR33653">
    <property type="entry name" value="RIBONUCLEASE VAPC2"/>
    <property type="match status" value="1"/>
</dbReference>
<dbReference type="GO" id="GO:0004518">
    <property type="term" value="F:nuclease activity"/>
    <property type="evidence" value="ECO:0007669"/>
    <property type="project" value="UniProtKB-KW"/>
</dbReference>
<dbReference type="RefSeq" id="WP_161813360.1">
    <property type="nucleotide sequence ID" value="NZ_BLJN01000003.1"/>
</dbReference>
<dbReference type="GO" id="GO:0046872">
    <property type="term" value="F:metal ion binding"/>
    <property type="evidence" value="ECO:0007669"/>
    <property type="project" value="UniProtKB-KW"/>
</dbReference>
<dbReference type="AlphaFoldDB" id="A0A829YEW4"/>
<dbReference type="Pfam" id="PF01850">
    <property type="entry name" value="PIN"/>
    <property type="match status" value="1"/>
</dbReference>
<keyword evidence="4" id="KW-0479">Metal-binding</keyword>
<evidence type="ECO:0000256" key="7">
    <source>
        <dbReference type="ARBA" id="ARBA00038093"/>
    </source>
</evidence>
<dbReference type="GO" id="GO:0016787">
    <property type="term" value="F:hydrolase activity"/>
    <property type="evidence" value="ECO:0007669"/>
    <property type="project" value="UniProtKB-KW"/>
</dbReference>
<dbReference type="Gene3D" id="3.40.50.1010">
    <property type="entry name" value="5'-nuclease"/>
    <property type="match status" value="1"/>
</dbReference>
<evidence type="ECO:0000256" key="3">
    <source>
        <dbReference type="ARBA" id="ARBA00022722"/>
    </source>
</evidence>